<dbReference type="Pfam" id="PF00106">
    <property type="entry name" value="adh_short"/>
    <property type="match status" value="1"/>
</dbReference>
<keyword evidence="3" id="KW-0732">Signal</keyword>
<name>A0A9W7EBR2_9STRA</name>
<keyword evidence="5" id="KW-1185">Reference proteome</keyword>
<proteinExistence type="inferred from homology"/>
<dbReference type="PRINTS" id="PR00081">
    <property type="entry name" value="GDHRDH"/>
</dbReference>
<evidence type="ECO:0000256" key="1">
    <source>
        <dbReference type="ARBA" id="ARBA00006484"/>
    </source>
</evidence>
<dbReference type="OrthoDB" id="187748at2759"/>
<comment type="similarity">
    <text evidence="1">Belongs to the short-chain dehydrogenases/reductases (SDR) family.</text>
</comment>
<dbReference type="InterPro" id="IPR002347">
    <property type="entry name" value="SDR_fam"/>
</dbReference>
<dbReference type="PANTHER" id="PTHR24320">
    <property type="entry name" value="RETINOL DEHYDROGENASE"/>
    <property type="match status" value="1"/>
</dbReference>
<evidence type="ECO:0000256" key="3">
    <source>
        <dbReference type="SAM" id="SignalP"/>
    </source>
</evidence>
<dbReference type="AlphaFoldDB" id="A0A9W7EBR2"/>
<evidence type="ECO:0000313" key="4">
    <source>
        <dbReference type="EMBL" id="GMH72858.1"/>
    </source>
</evidence>
<protein>
    <recommendedName>
        <fullName evidence="6">Protochlorophyllide reductase</fullName>
    </recommendedName>
</protein>
<dbReference type="EMBL" id="BRXW01000660">
    <property type="protein sequence ID" value="GMH72858.1"/>
    <property type="molecule type" value="Genomic_DNA"/>
</dbReference>
<dbReference type="PANTHER" id="PTHR24320:SF152">
    <property type="entry name" value="SHORT-CHAIN DEHYDROGENASE_REDUCTASE FAMILY PROTEIN"/>
    <property type="match status" value="1"/>
</dbReference>
<evidence type="ECO:0000313" key="5">
    <source>
        <dbReference type="Proteomes" id="UP001165122"/>
    </source>
</evidence>
<reference evidence="5" key="1">
    <citation type="journal article" date="2023" name="Commun. Biol.">
        <title>Genome analysis of Parmales, the sister group of diatoms, reveals the evolutionary specialization of diatoms from phago-mixotrophs to photoautotrophs.</title>
        <authorList>
            <person name="Ban H."/>
            <person name="Sato S."/>
            <person name="Yoshikawa S."/>
            <person name="Yamada K."/>
            <person name="Nakamura Y."/>
            <person name="Ichinomiya M."/>
            <person name="Sato N."/>
            <person name="Blanc-Mathieu R."/>
            <person name="Endo H."/>
            <person name="Kuwata A."/>
            <person name="Ogata H."/>
        </authorList>
    </citation>
    <scope>NUCLEOTIDE SEQUENCE [LARGE SCALE GENOMIC DNA]</scope>
    <source>
        <strain evidence="5">NIES 3700</strain>
    </source>
</reference>
<dbReference type="Gene3D" id="3.40.50.720">
    <property type="entry name" value="NAD(P)-binding Rossmann-like Domain"/>
    <property type="match status" value="1"/>
</dbReference>
<gene>
    <name evidence="4" type="ORF">TrLO_g7025</name>
</gene>
<evidence type="ECO:0008006" key="6">
    <source>
        <dbReference type="Google" id="ProtNLM"/>
    </source>
</evidence>
<comment type="caution">
    <text evidence="4">The sequence shown here is derived from an EMBL/GenBank/DDBJ whole genome shotgun (WGS) entry which is preliminary data.</text>
</comment>
<evidence type="ECO:0000256" key="2">
    <source>
        <dbReference type="ARBA" id="ARBA00023002"/>
    </source>
</evidence>
<dbReference type="SUPFAM" id="SSF51735">
    <property type="entry name" value="NAD(P)-binding Rossmann-fold domains"/>
    <property type="match status" value="1"/>
</dbReference>
<keyword evidence="2" id="KW-0560">Oxidoreductase</keyword>
<dbReference type="InterPro" id="IPR036291">
    <property type="entry name" value="NAD(P)-bd_dom_sf"/>
</dbReference>
<dbReference type="Proteomes" id="UP001165122">
    <property type="component" value="Unassembled WGS sequence"/>
</dbReference>
<feature type="signal peptide" evidence="3">
    <location>
        <begin position="1"/>
        <end position="19"/>
    </location>
</feature>
<dbReference type="GO" id="GO:0016491">
    <property type="term" value="F:oxidoreductase activity"/>
    <property type="evidence" value="ECO:0007669"/>
    <property type="project" value="UniProtKB-KW"/>
</dbReference>
<organism evidence="4 5">
    <name type="scientific">Triparma laevis f. longispina</name>
    <dbReference type="NCBI Taxonomy" id="1714387"/>
    <lineage>
        <taxon>Eukaryota</taxon>
        <taxon>Sar</taxon>
        <taxon>Stramenopiles</taxon>
        <taxon>Ochrophyta</taxon>
        <taxon>Bolidophyceae</taxon>
        <taxon>Parmales</taxon>
        <taxon>Triparmaceae</taxon>
        <taxon>Triparma</taxon>
    </lineage>
</organism>
<sequence length="382" mass="41019">MNLYIVAFLMLTFCSLCEPYSINVGTTPSKRFVGRREVISTATATVLSLPFLPSVARSEIPGIAGQSPKTILITGASSGIGFDAVSRFVSLGHTVYASARNLEKSESIKTRISSDLPGTCITGVCDLSDLSSVTAYADRLKANGVKFDCACLNAGLAPGISRKTPERTKEGFEMTVGVNHFGHFKLMSLLKPSLKENSRVTITASGVHDPDSPGGQQGSKATLGDLKGLEEIGRDCEMIDGGAYDPDKAYKDSKLCNVFFTRELQKRNPNLQVNCFTPGLIVSTGLFRDQNPIFTKVFDVAATNVFKVGESIEWGGGALAYIALSEDVKTYGGYYGSKPGSSKYGDAAYGSSFSVDTVSKEVAEGEKKQQRLWELSEKLVNL</sequence>
<accession>A0A9W7EBR2</accession>
<feature type="chain" id="PRO_5040882948" description="Protochlorophyllide reductase" evidence="3">
    <location>
        <begin position="20"/>
        <end position="382"/>
    </location>
</feature>